<evidence type="ECO:0008006" key="3">
    <source>
        <dbReference type="Google" id="ProtNLM"/>
    </source>
</evidence>
<dbReference type="Proteomes" id="UP000198727">
    <property type="component" value="Unassembled WGS sequence"/>
</dbReference>
<sequence>MAVLNTHERRLPGSAAEVGALLDSLASGDDRLWPRDRWPAMRFGRPLGAGAAGGHGMVRYTIDSYVPGRWIRFTFTRPTGFRGFHEFTVHENGHGATLRHTMAVRLCGSGRLLWPLLFRWLHDALLEDCLDRAELAVTGRVPDPARWSPMVRALRHLALRTNARRTPRPARPVRTH</sequence>
<dbReference type="SUPFAM" id="SSF55961">
    <property type="entry name" value="Bet v1-like"/>
    <property type="match status" value="1"/>
</dbReference>
<protein>
    <recommendedName>
        <fullName evidence="3">Polyketide cyclase / dehydrase and lipid transport</fullName>
    </recommendedName>
</protein>
<proteinExistence type="predicted"/>
<dbReference type="RefSeq" id="WP_092536603.1">
    <property type="nucleotide sequence ID" value="NZ_FOWW01000014.1"/>
</dbReference>
<dbReference type="EMBL" id="FOWW01000014">
    <property type="protein sequence ID" value="SFQ71556.1"/>
    <property type="molecule type" value="Genomic_DNA"/>
</dbReference>
<evidence type="ECO:0000313" key="2">
    <source>
        <dbReference type="Proteomes" id="UP000198727"/>
    </source>
</evidence>
<dbReference type="OrthoDB" id="7067492at2"/>
<dbReference type="AlphaFoldDB" id="A0A1I6ASE9"/>
<reference evidence="2" key="1">
    <citation type="submission" date="2016-10" db="EMBL/GenBank/DDBJ databases">
        <authorList>
            <person name="Varghese N."/>
            <person name="Submissions S."/>
        </authorList>
    </citation>
    <scope>NUCLEOTIDE SEQUENCE [LARGE SCALE GENOMIC DNA]</scope>
    <source>
        <strain evidence="2">CGMCC 4.5579</strain>
    </source>
</reference>
<dbReference type="STRING" id="587909.SAMN05421810_11464"/>
<organism evidence="1 2">
    <name type="scientific">Amycolatopsis arida</name>
    <dbReference type="NCBI Taxonomy" id="587909"/>
    <lineage>
        <taxon>Bacteria</taxon>
        <taxon>Bacillati</taxon>
        <taxon>Actinomycetota</taxon>
        <taxon>Actinomycetes</taxon>
        <taxon>Pseudonocardiales</taxon>
        <taxon>Pseudonocardiaceae</taxon>
        <taxon>Amycolatopsis</taxon>
    </lineage>
</organism>
<accession>A0A1I6ASE9</accession>
<keyword evidence="2" id="KW-1185">Reference proteome</keyword>
<evidence type="ECO:0000313" key="1">
    <source>
        <dbReference type="EMBL" id="SFQ71556.1"/>
    </source>
</evidence>
<name>A0A1I6ASE9_9PSEU</name>
<gene>
    <name evidence="1" type="ORF">SAMN05421810_11464</name>
</gene>